<evidence type="ECO:0000313" key="2">
    <source>
        <dbReference type="Proteomes" id="UP000031166"/>
    </source>
</evidence>
<dbReference type="RefSeq" id="WP_039243663.1">
    <property type="nucleotide sequence ID" value="NZ_JWSY01000001.1"/>
</dbReference>
<organism evidence="1 2">
    <name type="scientific">Brevundimonas nasdae</name>
    <dbReference type="NCBI Taxonomy" id="172043"/>
    <lineage>
        <taxon>Bacteria</taxon>
        <taxon>Pseudomonadati</taxon>
        <taxon>Pseudomonadota</taxon>
        <taxon>Alphaproteobacteria</taxon>
        <taxon>Caulobacterales</taxon>
        <taxon>Caulobacteraceae</taxon>
        <taxon>Brevundimonas</taxon>
    </lineage>
</organism>
<evidence type="ECO:0008006" key="3">
    <source>
        <dbReference type="Google" id="ProtNLM"/>
    </source>
</evidence>
<comment type="caution">
    <text evidence="1">The sequence shown here is derived from an EMBL/GenBank/DDBJ whole genome shotgun (WGS) entry which is preliminary data.</text>
</comment>
<proteinExistence type="predicted"/>
<dbReference type="STRING" id="172043.RM53_00410"/>
<dbReference type="EMBL" id="JWSY01000001">
    <property type="protein sequence ID" value="KIC61076.1"/>
    <property type="molecule type" value="Genomic_DNA"/>
</dbReference>
<accession>A0A0B4D317</accession>
<dbReference type="AlphaFoldDB" id="A0A0B4D317"/>
<protein>
    <recommendedName>
        <fullName evidence="3">Vgr related protein</fullName>
    </recommendedName>
</protein>
<reference evidence="1 2" key="1">
    <citation type="submission" date="2014-12" db="EMBL/GenBank/DDBJ databases">
        <title>Genome sequencing of Brevundimonas nasdae TPW30.</title>
        <authorList>
            <person name="Tan P.W."/>
            <person name="Chan K.-G."/>
        </authorList>
    </citation>
    <scope>NUCLEOTIDE SEQUENCE [LARGE SCALE GENOMIC DNA]</scope>
    <source>
        <strain evidence="1 2">TPW30</strain>
    </source>
</reference>
<evidence type="ECO:0000313" key="1">
    <source>
        <dbReference type="EMBL" id="KIC61076.1"/>
    </source>
</evidence>
<sequence>MGSFVRALTEAEKSLAQEAFGAAIDLAPVRLIGWPFRRAFVAGRWFGRDWIVWPQAQLVADFTAEPVRMQGVLIHELTHVWQAQQGVNLLFAKLKAGDTSASYAYRVEPTCRWDALNIEQQAMVMEHRFHCRRGRPAPGDKAFYDTVCPFKT</sequence>
<name>A0A0B4D317_9CAUL</name>
<dbReference type="Proteomes" id="UP000031166">
    <property type="component" value="Unassembled WGS sequence"/>
</dbReference>
<gene>
    <name evidence="1" type="ORF">RM53_00410</name>
</gene>